<gene>
    <name evidence="1" type="ORF">OH76DRAFT_1481566</name>
</gene>
<proteinExistence type="predicted"/>
<evidence type="ECO:0008006" key="3">
    <source>
        <dbReference type="Google" id="ProtNLM"/>
    </source>
</evidence>
<reference evidence="1 2" key="1">
    <citation type="journal article" date="2018" name="Biotechnol. Biofuels">
        <title>Integrative visual omics of the white-rot fungus Polyporus brumalis exposes the biotechnological potential of its oxidative enzymes for delignifying raw plant biomass.</title>
        <authorList>
            <person name="Miyauchi S."/>
            <person name="Rancon A."/>
            <person name="Drula E."/>
            <person name="Hage H."/>
            <person name="Chaduli D."/>
            <person name="Favel A."/>
            <person name="Grisel S."/>
            <person name="Henrissat B."/>
            <person name="Herpoel-Gimbert I."/>
            <person name="Ruiz-Duenas F.J."/>
            <person name="Chevret D."/>
            <person name="Hainaut M."/>
            <person name="Lin J."/>
            <person name="Wang M."/>
            <person name="Pangilinan J."/>
            <person name="Lipzen A."/>
            <person name="Lesage-Meessen L."/>
            <person name="Navarro D."/>
            <person name="Riley R."/>
            <person name="Grigoriev I.V."/>
            <person name="Zhou S."/>
            <person name="Raouche S."/>
            <person name="Rosso M.N."/>
        </authorList>
    </citation>
    <scope>NUCLEOTIDE SEQUENCE [LARGE SCALE GENOMIC DNA]</scope>
    <source>
        <strain evidence="1 2">BRFM 1820</strain>
    </source>
</reference>
<dbReference type="OrthoDB" id="2745635at2759"/>
<dbReference type="AlphaFoldDB" id="A0A371DFF4"/>
<name>A0A371DFF4_9APHY</name>
<accession>A0A371DFF4</accession>
<organism evidence="1 2">
    <name type="scientific">Lentinus brumalis</name>
    <dbReference type="NCBI Taxonomy" id="2498619"/>
    <lineage>
        <taxon>Eukaryota</taxon>
        <taxon>Fungi</taxon>
        <taxon>Dikarya</taxon>
        <taxon>Basidiomycota</taxon>
        <taxon>Agaricomycotina</taxon>
        <taxon>Agaricomycetes</taxon>
        <taxon>Polyporales</taxon>
        <taxon>Polyporaceae</taxon>
        <taxon>Lentinus</taxon>
    </lineage>
</organism>
<keyword evidence="2" id="KW-1185">Reference proteome</keyword>
<dbReference type="EMBL" id="KZ857395">
    <property type="protein sequence ID" value="RDX51279.1"/>
    <property type="molecule type" value="Genomic_DNA"/>
</dbReference>
<sequence length="369" mass="41631">MFHRPSRRTSGNHTGSRYVLESRTLTLINIERALRLRIGEFVAVMTDIQRISSPADVDAFVVYATTYPHLAVRVKELIVNLDQPFSLHAFRHCLSLTPSITDLYLHISTDVPADVLGGIDFKDLEFLKTNLPHQYLLPFLAIHVGPVELSLGPCGRAMEESCPLRLLDTRSYASIECPSECLLGVTHSSLVRLALQESHPGQSYAPPAFRSLPTPLLSLSCLTLDFLPDDYDILENVVRIAPRIQKLKLLEKPRVQRRQTQLRRVWIDGTAWARTLARLSSLEDFALKTAGPIGSSVASEKTILTSWVTSMSRTTRSANAAYQHPTLISLRVWYRCWDAHHEILTLWSRAIGTWRNIYRLVDPPTAALF</sequence>
<evidence type="ECO:0000313" key="2">
    <source>
        <dbReference type="Proteomes" id="UP000256964"/>
    </source>
</evidence>
<evidence type="ECO:0000313" key="1">
    <source>
        <dbReference type="EMBL" id="RDX51279.1"/>
    </source>
</evidence>
<protein>
    <recommendedName>
        <fullName evidence="3">F-box domain-containing protein</fullName>
    </recommendedName>
</protein>
<dbReference type="Proteomes" id="UP000256964">
    <property type="component" value="Unassembled WGS sequence"/>
</dbReference>